<keyword evidence="3" id="KW-1185">Reference proteome</keyword>
<dbReference type="AlphaFoldDB" id="A0A1I8MT79"/>
<protein>
    <submittedName>
        <fullName evidence="4">Glycine dehydrogenase (Decarboxylating)-like</fullName>
    </submittedName>
</protein>
<organism evidence="2">
    <name type="scientific">Musca domestica</name>
    <name type="common">House fly</name>
    <dbReference type="NCBI Taxonomy" id="7370"/>
    <lineage>
        <taxon>Eukaryota</taxon>
        <taxon>Metazoa</taxon>
        <taxon>Ecdysozoa</taxon>
        <taxon>Arthropoda</taxon>
        <taxon>Hexapoda</taxon>
        <taxon>Insecta</taxon>
        <taxon>Pterygota</taxon>
        <taxon>Neoptera</taxon>
        <taxon>Endopterygota</taxon>
        <taxon>Diptera</taxon>
        <taxon>Brachycera</taxon>
        <taxon>Muscomorpha</taxon>
        <taxon>Muscoidea</taxon>
        <taxon>Muscidae</taxon>
        <taxon>Musca</taxon>
    </lineage>
</organism>
<dbReference type="EnsemblMetazoa" id="MDOA008211-RA">
    <property type="protein sequence ID" value="MDOA008211-PA"/>
    <property type="gene ID" value="MDOA008211"/>
</dbReference>
<gene>
    <name evidence="4" type="primary">LOC131802763</name>
</gene>
<reference evidence="4" key="2">
    <citation type="submission" date="2025-05" db="UniProtKB">
        <authorList>
            <consortium name="RefSeq"/>
        </authorList>
    </citation>
    <scope>IDENTIFICATION</scope>
    <source>
        <strain evidence="4">Aabys</strain>
        <tissue evidence="4">Whole body</tissue>
    </source>
</reference>
<proteinExistence type="predicted"/>
<feature type="domain" description="Glycine cleavage system P-protein N-terminal" evidence="1">
    <location>
        <begin position="46"/>
        <end position="95"/>
    </location>
</feature>
<dbReference type="InterPro" id="IPR049315">
    <property type="entry name" value="GDC-P_N"/>
</dbReference>
<reference evidence="2" key="1">
    <citation type="submission" date="2020-05" db="UniProtKB">
        <authorList>
            <consortium name="EnsemblMetazoa"/>
        </authorList>
    </citation>
    <scope>IDENTIFICATION</scope>
    <source>
        <strain evidence="2">Aabys</strain>
    </source>
</reference>
<dbReference type="Proteomes" id="UP001652621">
    <property type="component" value="Unplaced"/>
</dbReference>
<evidence type="ECO:0000313" key="2">
    <source>
        <dbReference type="EnsemblMetazoa" id="MDOA008211-PA"/>
    </source>
</evidence>
<dbReference type="VEuPathDB" id="VectorBase:MDOMA2_005203"/>
<dbReference type="OrthoDB" id="8194786at2759"/>
<dbReference type="STRING" id="7370.A0A1I8MT79"/>
<sequence>MYRLSIKCTRNALSSVTLTKFSVRCLATTTSVDGVLFPTKSDFPSRHIGPRKTDVVSMLDTLGYKSLGELTEKAVPKPIQLQRDLNLDKPLSKYSKIVE</sequence>
<evidence type="ECO:0000313" key="4">
    <source>
        <dbReference type="RefSeq" id="XP_058979320.1"/>
    </source>
</evidence>
<name>A0A1I8MT79_MUSDO</name>
<dbReference type="eggNOG" id="KOG2040">
    <property type="taxonomic scope" value="Eukaryota"/>
</dbReference>
<evidence type="ECO:0000313" key="3">
    <source>
        <dbReference type="Proteomes" id="UP001652621"/>
    </source>
</evidence>
<dbReference type="Pfam" id="PF02347">
    <property type="entry name" value="GDC-P"/>
    <property type="match status" value="1"/>
</dbReference>
<dbReference type="GeneID" id="131802763"/>
<evidence type="ECO:0000259" key="1">
    <source>
        <dbReference type="Pfam" id="PF02347"/>
    </source>
</evidence>
<accession>A0A1I8MT79</accession>
<dbReference type="VEuPathDB" id="VectorBase:MDOA008211"/>
<dbReference type="RefSeq" id="XP_058979320.1">
    <property type="nucleotide sequence ID" value="XM_059123337.1"/>
</dbReference>